<dbReference type="PANTHER" id="PTHR30535:SF34">
    <property type="entry name" value="MOLYBDATE-BINDING PROTEIN MOLA"/>
    <property type="match status" value="1"/>
</dbReference>
<dbReference type="Pfam" id="PF01497">
    <property type="entry name" value="Peripla_BP_2"/>
    <property type="match status" value="1"/>
</dbReference>
<gene>
    <name evidence="2" type="ORF">SDC9_114444</name>
</gene>
<comment type="caution">
    <text evidence="2">The sequence shown here is derived from an EMBL/GenBank/DDBJ whole genome shotgun (WGS) entry which is preliminary data.</text>
</comment>
<dbReference type="SUPFAM" id="SSF53807">
    <property type="entry name" value="Helical backbone' metal receptor"/>
    <property type="match status" value="1"/>
</dbReference>
<evidence type="ECO:0000313" key="2">
    <source>
        <dbReference type="EMBL" id="MPM67521.1"/>
    </source>
</evidence>
<dbReference type="InterPro" id="IPR050902">
    <property type="entry name" value="ABC_Transporter_SBP"/>
</dbReference>
<proteinExistence type="predicted"/>
<sequence>MIRKNQSLWIALLLVMSMFLAACNNTPAPAPQPTTRSLTDRHGVVYTLPLEVKKVISYSPTYTQIIMDLEQTELLVAVDSNSQRFYDLPEKLPAFDMMSPDAEQLLALKPDVVLVTDMSAAGGGEDPFALLSKNGIAVVTIKTPNTLEEISKDVAFIGDVIGKKEAGQALADEMMKQVAAYRKLGEAVTSPQRVYFEISAAPYSYSFGKGVFLNEMLGLLGAVNIFGDQEGWLSVTAEAAVAANPDVIFTNIDYMEDPVAELMTREGWTGMKAIMNQKVFWINPNASSQANHHVVDALKEMAIALGLKVE</sequence>
<dbReference type="GO" id="GO:0071281">
    <property type="term" value="P:cellular response to iron ion"/>
    <property type="evidence" value="ECO:0007669"/>
    <property type="project" value="TreeGrafter"/>
</dbReference>
<accession>A0A645BSE1</accession>
<feature type="domain" description="Fe/B12 periplasmic-binding" evidence="1">
    <location>
        <begin position="54"/>
        <end position="309"/>
    </location>
</feature>
<protein>
    <recommendedName>
        <fullName evidence="1">Fe/B12 periplasmic-binding domain-containing protein</fullName>
    </recommendedName>
</protein>
<evidence type="ECO:0000259" key="1">
    <source>
        <dbReference type="PROSITE" id="PS50983"/>
    </source>
</evidence>
<dbReference type="EMBL" id="VSSQ01021741">
    <property type="protein sequence ID" value="MPM67521.1"/>
    <property type="molecule type" value="Genomic_DNA"/>
</dbReference>
<dbReference type="InterPro" id="IPR002491">
    <property type="entry name" value="ABC_transptr_periplasmic_BD"/>
</dbReference>
<name>A0A645BSE1_9ZZZZ</name>
<dbReference type="PROSITE" id="PS51257">
    <property type="entry name" value="PROKAR_LIPOPROTEIN"/>
    <property type="match status" value="1"/>
</dbReference>
<dbReference type="AlphaFoldDB" id="A0A645BSE1"/>
<dbReference type="Gene3D" id="3.40.50.1980">
    <property type="entry name" value="Nitrogenase molybdenum iron protein domain"/>
    <property type="match status" value="2"/>
</dbReference>
<dbReference type="PANTHER" id="PTHR30535">
    <property type="entry name" value="VITAMIN B12-BINDING PROTEIN"/>
    <property type="match status" value="1"/>
</dbReference>
<dbReference type="PROSITE" id="PS50983">
    <property type="entry name" value="FE_B12_PBP"/>
    <property type="match status" value="1"/>
</dbReference>
<reference evidence="2" key="1">
    <citation type="submission" date="2019-08" db="EMBL/GenBank/DDBJ databases">
        <authorList>
            <person name="Kucharzyk K."/>
            <person name="Murdoch R.W."/>
            <person name="Higgins S."/>
            <person name="Loffler F."/>
        </authorList>
    </citation>
    <scope>NUCLEOTIDE SEQUENCE</scope>
</reference>
<organism evidence="2">
    <name type="scientific">bioreactor metagenome</name>
    <dbReference type="NCBI Taxonomy" id="1076179"/>
    <lineage>
        <taxon>unclassified sequences</taxon>
        <taxon>metagenomes</taxon>
        <taxon>ecological metagenomes</taxon>
    </lineage>
</organism>